<dbReference type="EMBL" id="JAUSUO010000014">
    <property type="protein sequence ID" value="MDQ0345169.1"/>
    <property type="molecule type" value="Genomic_DNA"/>
</dbReference>
<dbReference type="RefSeq" id="WP_244682024.1">
    <property type="nucleotide sequence ID" value="NZ_JALIRM010000009.1"/>
</dbReference>
<evidence type="ECO:0000313" key="2">
    <source>
        <dbReference type="EMBL" id="MDQ0345169.1"/>
    </source>
</evidence>
<evidence type="ECO:0000313" key="3">
    <source>
        <dbReference type="Proteomes" id="UP001232343"/>
    </source>
</evidence>
<comment type="caution">
    <text evidence="2">The sequence shown here is derived from an EMBL/GenBank/DDBJ whole genome shotgun (WGS) entry which is preliminary data.</text>
</comment>
<reference evidence="2 3" key="1">
    <citation type="submission" date="2023-07" db="EMBL/GenBank/DDBJ databases">
        <title>Genomic Encyclopedia of Type Strains, Phase IV (KMG-IV): sequencing the most valuable type-strain genomes for metagenomic binning, comparative biology and taxonomic classification.</title>
        <authorList>
            <person name="Goeker M."/>
        </authorList>
    </citation>
    <scope>NUCLEOTIDE SEQUENCE [LARGE SCALE GENOMIC DNA]</scope>
    <source>
        <strain evidence="2 3">DSM 27848</strain>
    </source>
</reference>
<accession>A0ABU0D9S3</accession>
<dbReference type="Proteomes" id="UP001232343">
    <property type="component" value="Unassembled WGS sequence"/>
</dbReference>
<feature type="domain" description="DUF2087" evidence="1">
    <location>
        <begin position="17"/>
        <end position="86"/>
    </location>
</feature>
<proteinExistence type="predicted"/>
<protein>
    <recommendedName>
        <fullName evidence="1">DUF2087 domain-containing protein</fullName>
    </recommendedName>
</protein>
<organism evidence="2 3">
    <name type="scientific">Lederbergia wuyishanensis</name>
    <dbReference type="NCBI Taxonomy" id="1347903"/>
    <lineage>
        <taxon>Bacteria</taxon>
        <taxon>Bacillati</taxon>
        <taxon>Bacillota</taxon>
        <taxon>Bacilli</taxon>
        <taxon>Bacillales</taxon>
        <taxon>Bacillaceae</taxon>
        <taxon>Lederbergia</taxon>
    </lineage>
</organism>
<dbReference type="Pfam" id="PF09860">
    <property type="entry name" value="DUF2087"/>
    <property type="match status" value="1"/>
</dbReference>
<dbReference type="InterPro" id="IPR018656">
    <property type="entry name" value="DUF2087"/>
</dbReference>
<evidence type="ECO:0000259" key="1">
    <source>
        <dbReference type="Pfam" id="PF09860"/>
    </source>
</evidence>
<keyword evidence="3" id="KW-1185">Reference proteome</keyword>
<name>A0ABU0D9S3_9BACI</name>
<sequence>MTNPLEDIKGFFNEKGQLKSWPAKRSRKLVAVEFLAGKFEEGRTYSEKEVNAILDEWHTFNDSALLRRELFENKWLDRTLDGREYWKK</sequence>
<gene>
    <name evidence="2" type="ORF">J2S14_004016</name>
</gene>